<comment type="similarity">
    <text evidence="1 4">Belongs to the thiolase-like superfamily. Thiolase family.</text>
</comment>
<dbReference type="SUPFAM" id="SSF53901">
    <property type="entry name" value="Thiolase-like"/>
    <property type="match status" value="2"/>
</dbReference>
<gene>
    <name evidence="7" type="ORF">GCM10023156_24780</name>
</gene>
<dbReference type="PROSITE" id="PS00737">
    <property type="entry name" value="THIOLASE_2"/>
    <property type="match status" value="1"/>
</dbReference>
<protein>
    <submittedName>
        <fullName evidence="7">Acetyl-CoA C-acetyltransferase</fullName>
    </submittedName>
</protein>
<evidence type="ECO:0000313" key="7">
    <source>
        <dbReference type="EMBL" id="GAA4453595.1"/>
    </source>
</evidence>
<sequence length="393" mass="40000">MRDAYVLSACRTPMGRFQGELSSLTATALGAIVVREAVQRARLSVAAVNEVILGHVLTAGAGQAPARQAAIAAGLPDSVAALTINKVCGSGLKAIILAAQATHCGDADVVVAGGMESMSRAGWVLPRDAARVGDRLLLDSLTHDGLTCAFSGSAMGQIADQLAETNGISRTEQDLYALQSHQRAIQAIDSGAFDDEIVPVIVPAAAGESAVLRDSGPRSDTTLERLAALKPAFGEPGTVTAGNASMISDGAAAVVVGNRSASERSGQRPLCRIVASATAGSEPSQLFVTPVEAVLNVVRKSGHSLSDIDLFEINEAFAVQMLACLNQLAIPVDRVNVNGGAIALGHPIGASGARVLVTLLHALRARGGRLGVAALCLGGGNAVAMLVDTEVSP</sequence>
<comment type="caution">
    <text evidence="7">The sequence shown here is derived from an EMBL/GenBank/DDBJ whole genome shotgun (WGS) entry which is preliminary data.</text>
</comment>
<evidence type="ECO:0000313" key="8">
    <source>
        <dbReference type="Proteomes" id="UP001500840"/>
    </source>
</evidence>
<dbReference type="InterPro" id="IPR016039">
    <property type="entry name" value="Thiolase-like"/>
</dbReference>
<feature type="domain" description="Thiolase N-terminal" evidence="5">
    <location>
        <begin position="5"/>
        <end position="259"/>
    </location>
</feature>
<keyword evidence="8" id="KW-1185">Reference proteome</keyword>
<feature type="domain" description="Thiolase C-terminal" evidence="6">
    <location>
        <begin position="268"/>
        <end position="388"/>
    </location>
</feature>
<keyword evidence="2 4" id="KW-0808">Transferase</keyword>
<dbReference type="PROSITE" id="PS00099">
    <property type="entry name" value="THIOLASE_3"/>
    <property type="match status" value="1"/>
</dbReference>
<dbReference type="InterPro" id="IPR020616">
    <property type="entry name" value="Thiolase_N"/>
</dbReference>
<dbReference type="PIRSF" id="PIRSF000429">
    <property type="entry name" value="Ac-CoA_Ac_transf"/>
    <property type="match status" value="1"/>
</dbReference>
<dbReference type="InterPro" id="IPR020617">
    <property type="entry name" value="Thiolase_C"/>
</dbReference>
<dbReference type="InterPro" id="IPR002155">
    <property type="entry name" value="Thiolase"/>
</dbReference>
<organism evidence="7 8">
    <name type="scientific">Novipirellula rosea</name>
    <dbReference type="NCBI Taxonomy" id="1031540"/>
    <lineage>
        <taxon>Bacteria</taxon>
        <taxon>Pseudomonadati</taxon>
        <taxon>Planctomycetota</taxon>
        <taxon>Planctomycetia</taxon>
        <taxon>Pirellulales</taxon>
        <taxon>Pirellulaceae</taxon>
        <taxon>Novipirellula</taxon>
    </lineage>
</organism>
<evidence type="ECO:0000259" key="6">
    <source>
        <dbReference type="Pfam" id="PF02803"/>
    </source>
</evidence>
<evidence type="ECO:0000256" key="2">
    <source>
        <dbReference type="ARBA" id="ARBA00022679"/>
    </source>
</evidence>
<dbReference type="InterPro" id="IPR020610">
    <property type="entry name" value="Thiolase_AS"/>
</dbReference>
<dbReference type="Pfam" id="PF02803">
    <property type="entry name" value="Thiolase_C"/>
    <property type="match status" value="1"/>
</dbReference>
<dbReference type="CDD" id="cd00751">
    <property type="entry name" value="thiolase"/>
    <property type="match status" value="1"/>
</dbReference>
<reference evidence="8" key="1">
    <citation type="journal article" date="2019" name="Int. J. Syst. Evol. Microbiol.">
        <title>The Global Catalogue of Microorganisms (GCM) 10K type strain sequencing project: providing services to taxonomists for standard genome sequencing and annotation.</title>
        <authorList>
            <consortium name="The Broad Institute Genomics Platform"/>
            <consortium name="The Broad Institute Genome Sequencing Center for Infectious Disease"/>
            <person name="Wu L."/>
            <person name="Ma J."/>
        </authorList>
    </citation>
    <scope>NUCLEOTIDE SEQUENCE [LARGE SCALE GENOMIC DNA]</scope>
    <source>
        <strain evidence="8">JCM 17759</strain>
    </source>
</reference>
<dbReference type="NCBIfam" id="TIGR01930">
    <property type="entry name" value="AcCoA-C-Actrans"/>
    <property type="match status" value="1"/>
</dbReference>
<dbReference type="Proteomes" id="UP001500840">
    <property type="component" value="Unassembled WGS sequence"/>
</dbReference>
<evidence type="ECO:0000259" key="5">
    <source>
        <dbReference type="Pfam" id="PF00108"/>
    </source>
</evidence>
<name>A0ABP8MR35_9BACT</name>
<keyword evidence="3 4" id="KW-0012">Acyltransferase</keyword>
<dbReference type="RefSeq" id="WP_345322416.1">
    <property type="nucleotide sequence ID" value="NZ_BAABGA010000031.1"/>
</dbReference>
<evidence type="ECO:0000256" key="4">
    <source>
        <dbReference type="RuleBase" id="RU003557"/>
    </source>
</evidence>
<proteinExistence type="inferred from homology"/>
<evidence type="ECO:0000256" key="3">
    <source>
        <dbReference type="ARBA" id="ARBA00023315"/>
    </source>
</evidence>
<dbReference type="EMBL" id="BAABGA010000031">
    <property type="protein sequence ID" value="GAA4453595.1"/>
    <property type="molecule type" value="Genomic_DNA"/>
</dbReference>
<dbReference type="InterPro" id="IPR020613">
    <property type="entry name" value="Thiolase_CS"/>
</dbReference>
<dbReference type="PANTHER" id="PTHR18919">
    <property type="entry name" value="ACETYL-COA C-ACYLTRANSFERASE"/>
    <property type="match status" value="1"/>
</dbReference>
<dbReference type="Gene3D" id="3.40.47.10">
    <property type="match status" value="2"/>
</dbReference>
<dbReference type="PANTHER" id="PTHR18919:SF107">
    <property type="entry name" value="ACETYL-COA ACETYLTRANSFERASE, CYTOSOLIC"/>
    <property type="match status" value="1"/>
</dbReference>
<dbReference type="Pfam" id="PF00108">
    <property type="entry name" value="Thiolase_N"/>
    <property type="match status" value="1"/>
</dbReference>
<accession>A0ABP8MR35</accession>
<evidence type="ECO:0000256" key="1">
    <source>
        <dbReference type="ARBA" id="ARBA00010982"/>
    </source>
</evidence>